<name>A0AA86MX58_9BACT</name>
<dbReference type="Proteomes" id="UP001179121">
    <property type="component" value="Chromosome"/>
</dbReference>
<dbReference type="EMBL" id="OX365700">
    <property type="protein sequence ID" value="CAI4030519.1"/>
    <property type="molecule type" value="Genomic_DNA"/>
</dbReference>
<evidence type="ECO:0000313" key="1">
    <source>
        <dbReference type="EMBL" id="CAI4030519.1"/>
    </source>
</evidence>
<reference evidence="1" key="1">
    <citation type="submission" date="2022-10" db="EMBL/GenBank/DDBJ databases">
        <authorList>
            <person name="Koch H."/>
        </authorList>
    </citation>
    <scope>NUCLEOTIDE SEQUENCE</scope>
    <source>
        <strain evidence="1">DNF</strain>
    </source>
</reference>
<dbReference type="KEGG" id="nti:DNFV4_00947"/>
<sequence>MIAQVGVTAAAPFEAFGVHADRTFEVCDGMNVASEARVSV</sequence>
<proteinExistence type="predicted"/>
<accession>A0AA86MX58</accession>
<dbReference type="AlphaFoldDB" id="A0AA86MX58"/>
<evidence type="ECO:0000313" key="2">
    <source>
        <dbReference type="Proteomes" id="UP001179121"/>
    </source>
</evidence>
<gene>
    <name evidence="1" type="ORF">DNFV4_00947</name>
</gene>
<keyword evidence="2" id="KW-1185">Reference proteome</keyword>
<protein>
    <submittedName>
        <fullName evidence="1">Uncharacterized protein</fullName>
    </submittedName>
</protein>
<organism evidence="1 2">
    <name type="scientific">Nitrospira tepida</name>
    <dbReference type="NCBI Taxonomy" id="2973512"/>
    <lineage>
        <taxon>Bacteria</taxon>
        <taxon>Pseudomonadati</taxon>
        <taxon>Nitrospirota</taxon>
        <taxon>Nitrospiria</taxon>
        <taxon>Nitrospirales</taxon>
        <taxon>Nitrospiraceae</taxon>
        <taxon>Nitrospira</taxon>
    </lineage>
</organism>